<reference evidence="3" key="1">
    <citation type="submission" date="2017-09" db="EMBL/GenBank/DDBJ databases">
        <title>Depth-based differentiation of microbial function through sediment-hosted aquifers and enrichment of novel symbionts in the deep terrestrial subsurface.</title>
        <authorList>
            <person name="Probst A.J."/>
            <person name="Ladd B."/>
            <person name="Jarett J.K."/>
            <person name="Geller-Mcgrath D.E."/>
            <person name="Sieber C.M.K."/>
            <person name="Emerson J.B."/>
            <person name="Anantharaman K."/>
            <person name="Thomas B.C."/>
            <person name="Malmstrom R."/>
            <person name="Stieglmeier M."/>
            <person name="Klingl A."/>
            <person name="Woyke T."/>
            <person name="Ryan C.M."/>
            <person name="Banfield J.F."/>
        </authorList>
    </citation>
    <scope>NUCLEOTIDE SEQUENCE [LARGE SCALE GENOMIC DNA]</scope>
</reference>
<dbReference type="Proteomes" id="UP000230956">
    <property type="component" value="Unassembled WGS sequence"/>
</dbReference>
<sequence>MSIKDRLKEDLKSAMRGAQSDPQQKIRLSTIRLLNADIKNVEIMKKAELTDEEVIAVIQRQIKSRKDSIEQYGKGGRRDLVEKEEKEAAVLLDYLPEQLSDEELKTLVEEAIRETGATSPKDMGKVMGALMPRVKGKAEGGRVSKMASELLKG</sequence>
<dbReference type="EMBL" id="PFNG01000059">
    <property type="protein sequence ID" value="PIZ41401.1"/>
    <property type="molecule type" value="Genomic_DNA"/>
</dbReference>
<keyword evidence="2" id="KW-0808">Transferase</keyword>
<dbReference type="InterPro" id="IPR003789">
    <property type="entry name" value="Asn/Gln_tRNA_amidoTrase-B-like"/>
</dbReference>
<evidence type="ECO:0000313" key="3">
    <source>
        <dbReference type="Proteomes" id="UP000230956"/>
    </source>
</evidence>
<dbReference type="Gene3D" id="1.10.1510.10">
    <property type="entry name" value="Uncharacterised protein YqeY/AIM41 PF09424, N-terminal domain"/>
    <property type="match status" value="1"/>
</dbReference>
<dbReference type="InterPro" id="IPR023168">
    <property type="entry name" value="GatB_Yqey_C_2"/>
</dbReference>
<protein>
    <submittedName>
        <fullName evidence="2">Glutamyl-tRNA amidotransferase</fullName>
    </submittedName>
</protein>
<organism evidence="2 3">
    <name type="scientific">Candidatus Aquicultor secundus</name>
    <dbReference type="NCBI Taxonomy" id="1973895"/>
    <lineage>
        <taxon>Bacteria</taxon>
        <taxon>Bacillati</taxon>
        <taxon>Actinomycetota</taxon>
        <taxon>Candidatus Aquicultoria</taxon>
        <taxon>Candidatus Aquicultorales</taxon>
        <taxon>Candidatus Aquicultoraceae</taxon>
        <taxon>Candidatus Aquicultor</taxon>
    </lineage>
</organism>
<proteinExistence type="predicted"/>
<dbReference type="PANTHER" id="PTHR28055">
    <property type="entry name" value="ALTERED INHERITANCE OF MITOCHONDRIA PROTEIN 41, MITOCHONDRIAL"/>
    <property type="match status" value="1"/>
</dbReference>
<dbReference type="Gene3D" id="1.10.10.410">
    <property type="match status" value="1"/>
</dbReference>
<accession>A0A2M7T9P7</accession>
<feature type="region of interest" description="Disordered" evidence="1">
    <location>
        <begin position="1"/>
        <end position="23"/>
    </location>
</feature>
<comment type="caution">
    <text evidence="2">The sequence shown here is derived from an EMBL/GenBank/DDBJ whole genome shotgun (WGS) entry which is preliminary data.</text>
</comment>
<dbReference type="AlphaFoldDB" id="A0A2M7T9P7"/>
<dbReference type="PANTHER" id="PTHR28055:SF1">
    <property type="entry name" value="ALTERED INHERITANCE OF MITOCHONDRIA PROTEIN 41, MITOCHONDRIAL"/>
    <property type="match status" value="1"/>
</dbReference>
<dbReference type="Pfam" id="PF09424">
    <property type="entry name" value="YqeY"/>
    <property type="match status" value="1"/>
</dbReference>
<evidence type="ECO:0000313" key="2">
    <source>
        <dbReference type="EMBL" id="PIZ41401.1"/>
    </source>
</evidence>
<dbReference type="SUPFAM" id="SSF89095">
    <property type="entry name" value="GatB/YqeY motif"/>
    <property type="match status" value="1"/>
</dbReference>
<dbReference type="GO" id="GO:0016884">
    <property type="term" value="F:carbon-nitrogen ligase activity, with glutamine as amido-N-donor"/>
    <property type="evidence" value="ECO:0007669"/>
    <property type="project" value="InterPro"/>
</dbReference>
<dbReference type="RefSeq" id="WP_286678187.1">
    <property type="nucleotide sequence ID" value="NZ_MNXI01000066.1"/>
</dbReference>
<dbReference type="InterPro" id="IPR019004">
    <property type="entry name" value="YqeY/Aim41"/>
</dbReference>
<gene>
    <name evidence="2" type="ORF">COY37_02265</name>
</gene>
<evidence type="ECO:0000256" key="1">
    <source>
        <dbReference type="SAM" id="MobiDB-lite"/>
    </source>
</evidence>
<dbReference type="InterPro" id="IPR042184">
    <property type="entry name" value="YqeY/Aim41_N"/>
</dbReference>
<feature type="compositionally biased region" description="Basic and acidic residues" evidence="1">
    <location>
        <begin position="1"/>
        <end position="13"/>
    </location>
</feature>
<dbReference type="GO" id="GO:0016740">
    <property type="term" value="F:transferase activity"/>
    <property type="evidence" value="ECO:0007669"/>
    <property type="project" value="UniProtKB-KW"/>
</dbReference>
<name>A0A2M7T9P7_9ACTN</name>